<dbReference type="Proteomes" id="UP000050326">
    <property type="component" value="Unassembled WGS sequence"/>
</dbReference>
<keyword evidence="2" id="KW-1185">Reference proteome</keyword>
<comment type="caution">
    <text evidence="1">The sequence shown here is derived from an EMBL/GenBank/DDBJ whole genome shotgun (WGS) entry which is preliminary data.</text>
</comment>
<name>A0A0P8WTY4_9CLOT</name>
<accession>A0A0P8WTY4</accession>
<protein>
    <submittedName>
        <fullName evidence="1">Uncharacterized protein</fullName>
    </submittedName>
</protein>
<organism evidence="1 2">
    <name type="scientific">Oxobacter pfennigii</name>
    <dbReference type="NCBI Taxonomy" id="36849"/>
    <lineage>
        <taxon>Bacteria</taxon>
        <taxon>Bacillati</taxon>
        <taxon>Bacillota</taxon>
        <taxon>Clostridia</taxon>
        <taxon>Eubacteriales</taxon>
        <taxon>Clostridiaceae</taxon>
        <taxon>Oxobacter</taxon>
    </lineage>
</organism>
<dbReference type="STRING" id="36849.OXPF_02520"/>
<gene>
    <name evidence="1" type="ORF">OXPF_02520</name>
</gene>
<dbReference type="PATRIC" id="fig|36849.3.peg.276"/>
<sequence>MQNVIVKEKVGILDIKKAKKIISYVVQVTEPRWRKYDECWADIDELIIRRGYEQGGFEFFKLVPLLKKSQIYTIDRLGSVMGNYKSEKKYQRDYAGGLESTFYTDLKQSRYGQVGNAFYLSIEEFLNTKAGKPGSRFWSLLWQMLICTHYLKENYNSSFSNYLRKKFSQYKGTNDVLESYILECSKEGWEDFKLQVKPWNELYGIGENVFDFILGDLKEADGITTASFKLDVNNIYFFQATGIDKLIKEINREEVINFINSLDMKYSLREVNKGIYTYCSLTESYNYGFCRSREKCIICPVSNICEKQIG</sequence>
<evidence type="ECO:0000313" key="1">
    <source>
        <dbReference type="EMBL" id="KPU46142.1"/>
    </source>
</evidence>
<proteinExistence type="predicted"/>
<reference evidence="1 2" key="1">
    <citation type="submission" date="2015-09" db="EMBL/GenBank/DDBJ databases">
        <title>Genome sequence of Oxobacter pfennigii DSM 3222.</title>
        <authorList>
            <person name="Poehlein A."/>
            <person name="Bengelsdorf F.R."/>
            <person name="Schiel-Bengelsdorf B."/>
            <person name="Duerre P."/>
            <person name="Daniel R."/>
        </authorList>
    </citation>
    <scope>NUCLEOTIDE SEQUENCE [LARGE SCALE GENOMIC DNA]</scope>
    <source>
        <strain evidence="1 2">DSM 3222</strain>
    </source>
</reference>
<dbReference type="AlphaFoldDB" id="A0A0P8WTY4"/>
<evidence type="ECO:0000313" key="2">
    <source>
        <dbReference type="Proteomes" id="UP000050326"/>
    </source>
</evidence>
<dbReference type="EMBL" id="LKET01000014">
    <property type="protein sequence ID" value="KPU46142.1"/>
    <property type="molecule type" value="Genomic_DNA"/>
</dbReference>